<dbReference type="InterPro" id="IPR014721">
    <property type="entry name" value="Ribsml_uS5_D2-typ_fold_subgr"/>
</dbReference>
<comment type="similarity">
    <text evidence="7">Belongs to the RnpA family.</text>
</comment>
<dbReference type="SUPFAM" id="SSF54211">
    <property type="entry name" value="Ribosomal protein S5 domain 2-like"/>
    <property type="match status" value="1"/>
</dbReference>
<dbReference type="NCBIfam" id="TIGR00188">
    <property type="entry name" value="rnpA"/>
    <property type="match status" value="1"/>
</dbReference>
<evidence type="ECO:0000256" key="4">
    <source>
        <dbReference type="ARBA" id="ARBA00022759"/>
    </source>
</evidence>
<reference evidence="10" key="1">
    <citation type="submission" date="2017-02" db="EMBL/GenBank/DDBJ databases">
        <authorList>
            <person name="Varghese N."/>
            <person name="Submissions S."/>
        </authorList>
    </citation>
    <scope>NUCLEOTIDE SEQUENCE [LARGE SCALE GENOMIC DNA]</scope>
    <source>
        <strain evidence="10">DSM 16521</strain>
    </source>
</reference>
<dbReference type="InterPro" id="IPR020568">
    <property type="entry name" value="Ribosomal_Su5_D2-typ_SF"/>
</dbReference>
<keyword evidence="3 7" id="KW-0540">Nuclease</keyword>
<dbReference type="InterPro" id="IPR000100">
    <property type="entry name" value="RNase_P"/>
</dbReference>
<dbReference type="Proteomes" id="UP000189933">
    <property type="component" value="Unassembled WGS sequence"/>
</dbReference>
<sequence>MSKQLVKIKKNREIREVYSKGKSFANRQLVLYVAGPNQSGRTRFAFVVSKKLGKAHVRNKVRRRLREICRLDAKNIAEGYDLVIIARQGALEADYWKLRNAVRHLLKRAGLMS</sequence>
<keyword evidence="2 7" id="KW-0819">tRNA processing</keyword>
<dbReference type="GO" id="GO:0000049">
    <property type="term" value="F:tRNA binding"/>
    <property type="evidence" value="ECO:0007669"/>
    <property type="project" value="UniProtKB-UniRule"/>
</dbReference>
<keyword evidence="10" id="KW-1185">Reference proteome</keyword>
<dbReference type="OrthoDB" id="9810867at2"/>
<comment type="catalytic activity">
    <reaction evidence="7">
        <text>Endonucleolytic cleavage of RNA, removing 5'-extranucleotides from tRNA precursor.</text>
        <dbReference type="EC" id="3.1.26.5"/>
    </reaction>
</comment>
<name>A0A1T4SBL0_9FIRM</name>
<dbReference type="PROSITE" id="PS00648">
    <property type="entry name" value="RIBONUCLEASE_P"/>
    <property type="match status" value="1"/>
</dbReference>
<dbReference type="EC" id="3.1.26.5" evidence="7 8"/>
<dbReference type="GO" id="GO:0042781">
    <property type="term" value="F:3'-tRNA processing endoribonuclease activity"/>
    <property type="evidence" value="ECO:0007669"/>
    <property type="project" value="TreeGrafter"/>
</dbReference>
<comment type="function">
    <text evidence="1 7">RNaseP catalyzes the removal of the 5'-leader sequence from pre-tRNA to produce the mature 5'-terminus. It can also cleave other RNA substrates such as 4.5S RNA. The protein component plays an auxiliary but essential role in vivo by binding to the 5'-leader sequence and broadening the substrate specificity of the ribozyme.</text>
</comment>
<evidence type="ECO:0000256" key="7">
    <source>
        <dbReference type="HAMAP-Rule" id="MF_00227"/>
    </source>
</evidence>
<dbReference type="EMBL" id="FUXM01000049">
    <property type="protein sequence ID" value="SKA25567.1"/>
    <property type="molecule type" value="Genomic_DNA"/>
</dbReference>
<proteinExistence type="inferred from homology"/>
<dbReference type="Gene3D" id="3.30.230.10">
    <property type="match status" value="1"/>
</dbReference>
<keyword evidence="5 7" id="KW-0378">Hydrolase</keyword>
<protein>
    <recommendedName>
        <fullName evidence="7 8">Ribonuclease P protein component</fullName>
        <shortName evidence="7">RNase P protein</shortName>
        <shortName evidence="7">RNaseP protein</shortName>
        <ecNumber evidence="7 8">3.1.26.5</ecNumber>
    </recommendedName>
    <alternativeName>
        <fullName evidence="7">Protein C5</fullName>
    </alternativeName>
</protein>
<dbReference type="Pfam" id="PF00825">
    <property type="entry name" value="Ribonuclease_P"/>
    <property type="match status" value="1"/>
</dbReference>
<evidence type="ECO:0000313" key="10">
    <source>
        <dbReference type="Proteomes" id="UP000189933"/>
    </source>
</evidence>
<dbReference type="RefSeq" id="WP_078666542.1">
    <property type="nucleotide sequence ID" value="NZ_FUXM01000049.1"/>
</dbReference>
<dbReference type="PANTHER" id="PTHR33992:SF1">
    <property type="entry name" value="RIBONUCLEASE P PROTEIN COMPONENT"/>
    <property type="match status" value="1"/>
</dbReference>
<dbReference type="InterPro" id="IPR020539">
    <property type="entry name" value="RNase_P_CS"/>
</dbReference>
<evidence type="ECO:0000256" key="8">
    <source>
        <dbReference type="NCBIfam" id="TIGR00188"/>
    </source>
</evidence>
<evidence type="ECO:0000256" key="1">
    <source>
        <dbReference type="ARBA" id="ARBA00002663"/>
    </source>
</evidence>
<dbReference type="GO" id="GO:0001682">
    <property type="term" value="P:tRNA 5'-leader removal"/>
    <property type="evidence" value="ECO:0007669"/>
    <property type="project" value="UniProtKB-UniRule"/>
</dbReference>
<accession>A0A1T4SBL0</accession>
<evidence type="ECO:0000256" key="6">
    <source>
        <dbReference type="ARBA" id="ARBA00022884"/>
    </source>
</evidence>
<dbReference type="AlphaFoldDB" id="A0A1T4SBL0"/>
<dbReference type="HAMAP" id="MF_00227">
    <property type="entry name" value="RNase_P"/>
    <property type="match status" value="1"/>
</dbReference>
<evidence type="ECO:0000256" key="5">
    <source>
        <dbReference type="ARBA" id="ARBA00022801"/>
    </source>
</evidence>
<keyword evidence="6 7" id="KW-0694">RNA-binding</keyword>
<organism evidence="9 10">
    <name type="scientific">Carboxydocella sporoproducens DSM 16521</name>
    <dbReference type="NCBI Taxonomy" id="1121270"/>
    <lineage>
        <taxon>Bacteria</taxon>
        <taxon>Bacillati</taxon>
        <taxon>Bacillota</taxon>
        <taxon>Clostridia</taxon>
        <taxon>Eubacteriales</taxon>
        <taxon>Clostridiales Family XVI. Incertae Sedis</taxon>
        <taxon>Carboxydocella</taxon>
    </lineage>
</organism>
<dbReference type="GO" id="GO:0030677">
    <property type="term" value="C:ribonuclease P complex"/>
    <property type="evidence" value="ECO:0007669"/>
    <property type="project" value="TreeGrafter"/>
</dbReference>
<comment type="subunit">
    <text evidence="7">Consists of a catalytic RNA component (M1 or rnpB) and a protein subunit.</text>
</comment>
<evidence type="ECO:0000256" key="2">
    <source>
        <dbReference type="ARBA" id="ARBA00022694"/>
    </source>
</evidence>
<dbReference type="GO" id="GO:0004526">
    <property type="term" value="F:ribonuclease P activity"/>
    <property type="evidence" value="ECO:0007669"/>
    <property type="project" value="UniProtKB-UniRule"/>
</dbReference>
<evidence type="ECO:0000313" key="9">
    <source>
        <dbReference type="EMBL" id="SKA25567.1"/>
    </source>
</evidence>
<keyword evidence="4 7" id="KW-0255">Endonuclease</keyword>
<dbReference type="PANTHER" id="PTHR33992">
    <property type="entry name" value="RIBONUCLEASE P PROTEIN COMPONENT"/>
    <property type="match status" value="1"/>
</dbReference>
<gene>
    <name evidence="7" type="primary">rnpA</name>
    <name evidence="9" type="ORF">SAMN02745885_02574</name>
</gene>
<evidence type="ECO:0000256" key="3">
    <source>
        <dbReference type="ARBA" id="ARBA00022722"/>
    </source>
</evidence>